<dbReference type="RefSeq" id="WP_151701311.1">
    <property type="nucleotide sequence ID" value="NZ_CP031223.1"/>
</dbReference>
<keyword evidence="2" id="KW-1185">Reference proteome</keyword>
<dbReference type="KEGG" id="psyo:PB01_17375"/>
<dbReference type="OrthoDB" id="2884116at2"/>
<protein>
    <submittedName>
        <fullName evidence="1">Uncharacterized protein</fullName>
    </submittedName>
</protein>
<sequence length="194" mass="23565">MSWEVITRNNYPCKCGAGTYTYISEMDDWSRTRVKYILDCNQCKEKYFFNEGFFTSKEVVKISTRFQQEIDKYVEELNEYIGVTYYNFWLMMFSACKTKKDYWNELKHIKKELGIYPQSLGTFYKDVNRYENIEIYLLELFKHYSKYKTGDHFLFDRLMKLMDISDKKIDEIETRISKVDLEMKEELKNCDSLV</sequence>
<dbReference type="EMBL" id="CP031223">
    <property type="protein sequence ID" value="QFG00430.1"/>
    <property type="molecule type" value="Genomic_DNA"/>
</dbReference>
<reference evidence="1 2" key="1">
    <citation type="submission" date="2018-07" db="EMBL/GenBank/DDBJ databases">
        <title>Complete genome sequence of Psychrobacillus sp. PB01, isolated from iceberg, and comparative genome analysis of Psychrobacillus strains.</title>
        <authorList>
            <person name="Lee P.C."/>
        </authorList>
    </citation>
    <scope>NUCLEOTIDE SEQUENCE [LARGE SCALE GENOMIC DNA]</scope>
    <source>
        <strain evidence="1 2">PB01</strain>
    </source>
</reference>
<dbReference type="AlphaFoldDB" id="A0A5J6SS92"/>
<accession>A0A5J6SS92</accession>
<evidence type="ECO:0000313" key="1">
    <source>
        <dbReference type="EMBL" id="QFG00430.1"/>
    </source>
</evidence>
<name>A0A5J6SS92_9BACI</name>
<evidence type="ECO:0000313" key="2">
    <source>
        <dbReference type="Proteomes" id="UP000325517"/>
    </source>
</evidence>
<dbReference type="Proteomes" id="UP000325517">
    <property type="component" value="Chromosome"/>
</dbReference>
<proteinExistence type="predicted"/>
<organism evidence="1 2">
    <name type="scientific">Psychrobacillus glaciei</name>
    <dbReference type="NCBI Taxonomy" id="2283160"/>
    <lineage>
        <taxon>Bacteria</taxon>
        <taxon>Bacillati</taxon>
        <taxon>Bacillota</taxon>
        <taxon>Bacilli</taxon>
        <taxon>Bacillales</taxon>
        <taxon>Bacillaceae</taxon>
        <taxon>Psychrobacillus</taxon>
    </lineage>
</organism>
<gene>
    <name evidence="1" type="ORF">PB01_17375</name>
</gene>